<dbReference type="PIRSF" id="PIRSF000429">
    <property type="entry name" value="Ac-CoA_Ac_transf"/>
    <property type="match status" value="1"/>
</dbReference>
<dbReference type="InterPro" id="IPR002155">
    <property type="entry name" value="Thiolase"/>
</dbReference>
<organism evidence="4">
    <name type="scientific">Archaeoglobus fulgidus</name>
    <dbReference type="NCBI Taxonomy" id="2234"/>
    <lineage>
        <taxon>Archaea</taxon>
        <taxon>Methanobacteriati</taxon>
        <taxon>Methanobacteriota</taxon>
        <taxon>Archaeoglobi</taxon>
        <taxon>Archaeoglobales</taxon>
        <taxon>Archaeoglobaceae</taxon>
        <taxon>Archaeoglobus</taxon>
    </lineage>
</organism>
<dbReference type="Pfam" id="PF22691">
    <property type="entry name" value="Thiolase_C_1"/>
    <property type="match status" value="1"/>
</dbReference>
<dbReference type="GO" id="GO:0016747">
    <property type="term" value="F:acyltransferase activity, transferring groups other than amino-acyl groups"/>
    <property type="evidence" value="ECO:0007669"/>
    <property type="project" value="InterPro"/>
</dbReference>
<evidence type="ECO:0000256" key="1">
    <source>
        <dbReference type="ARBA" id="ARBA00023229"/>
    </source>
</evidence>
<accession>A0A7J2TH42</accession>
<dbReference type="Gene3D" id="3.40.47.10">
    <property type="match status" value="1"/>
</dbReference>
<dbReference type="NCBIfam" id="NF004720">
    <property type="entry name" value="PRK06064.1"/>
    <property type="match status" value="1"/>
</dbReference>
<dbReference type="Pfam" id="PF00108">
    <property type="entry name" value="Thiolase_N"/>
    <property type="match status" value="1"/>
</dbReference>
<feature type="domain" description="Thiolase C-terminal" evidence="3">
    <location>
        <begin position="240"/>
        <end position="383"/>
    </location>
</feature>
<dbReference type="GO" id="GO:0008299">
    <property type="term" value="P:isoprenoid biosynthetic process"/>
    <property type="evidence" value="ECO:0007669"/>
    <property type="project" value="UniProtKB-KW"/>
</dbReference>
<dbReference type="SUPFAM" id="SSF53901">
    <property type="entry name" value="Thiolase-like"/>
    <property type="match status" value="2"/>
</dbReference>
<gene>
    <name evidence="4" type="ORF">ENP88_02100</name>
</gene>
<dbReference type="PANTHER" id="PTHR42870:SF6">
    <property type="entry name" value="ACETYL-COA C-ACYLTRANSFERASE"/>
    <property type="match status" value="1"/>
</dbReference>
<name>A0A7J2TH42_ARCFL</name>
<proteinExistence type="predicted"/>
<evidence type="ECO:0000259" key="3">
    <source>
        <dbReference type="Pfam" id="PF22691"/>
    </source>
</evidence>
<comment type="caution">
    <text evidence="4">The sequence shown here is derived from an EMBL/GenBank/DDBJ whole genome shotgun (WGS) entry which is preliminary data.</text>
</comment>
<keyword evidence="1" id="KW-0414">Isoprene biosynthesis</keyword>
<dbReference type="InterPro" id="IPR016039">
    <property type="entry name" value="Thiolase-like"/>
</dbReference>
<dbReference type="CDD" id="cd00829">
    <property type="entry name" value="SCP-x_thiolase"/>
    <property type="match status" value="1"/>
</dbReference>
<evidence type="ECO:0000313" key="4">
    <source>
        <dbReference type="EMBL" id="HEH34950.1"/>
    </source>
</evidence>
<reference evidence="4" key="1">
    <citation type="journal article" date="2020" name="mSystems">
        <title>Genome- and Community-Level Interaction Insights into Carbon Utilization and Element Cycling Functions of Hydrothermarchaeota in Hydrothermal Sediment.</title>
        <authorList>
            <person name="Zhou Z."/>
            <person name="Liu Y."/>
            <person name="Xu W."/>
            <person name="Pan J."/>
            <person name="Luo Z.H."/>
            <person name="Li M."/>
        </authorList>
    </citation>
    <scope>NUCLEOTIDE SEQUENCE [LARGE SCALE GENOMIC DNA]</scope>
    <source>
        <strain evidence="4">SpSt-26</strain>
    </source>
</reference>
<protein>
    <submittedName>
        <fullName evidence="4">Thiolase domain-containing protein</fullName>
    </submittedName>
</protein>
<evidence type="ECO:0000259" key="2">
    <source>
        <dbReference type="Pfam" id="PF00108"/>
    </source>
</evidence>
<dbReference type="EMBL" id="DSLA01000036">
    <property type="protein sequence ID" value="HEH34950.1"/>
    <property type="molecule type" value="Genomic_DNA"/>
</dbReference>
<dbReference type="InterPro" id="IPR020616">
    <property type="entry name" value="Thiolase_N"/>
</dbReference>
<feature type="domain" description="Thiolase N-terminal" evidence="2">
    <location>
        <begin position="3"/>
        <end position="223"/>
    </location>
</feature>
<dbReference type="InterPro" id="IPR055140">
    <property type="entry name" value="Thiolase_C_2"/>
</dbReference>
<dbReference type="AlphaFoldDB" id="A0A7J2TH42"/>
<sequence>MRVAIIGVGTTEFGELWEKSFRSLFLSAGLSALEDAGIGGKEIEAIYIGNMSAGKFIDQEHIAALIADHAGLAEFGIPAVRVENADASGGSAFRQAYMAVASGMHSIAIAAGIEKVSDAKDPMEILSTAIDQEWERFVGANLPAIYAIIARLHMHKFGTKEEDLAMIAVKNHRNAVHNPKAQFRKEISVEDVMNSPYVAEPLKVLDCAPLSDGASAVILANEEIARKICDTPVYVEACTQASDYFSIQNRRDILTFQAVIKASRDAYRIAKIEPRDIDVAEVHDSFTIAELIAYEDLGFAKKGEGAKLIREGETEIGGRIPVNTSGGLKACGHAVGATGIRQIVDLVIQLRGEAKKRQVDAEKALALNIGGSGATAVVTILSR</sequence>
<dbReference type="PANTHER" id="PTHR42870">
    <property type="entry name" value="ACETYL-COA C-ACETYLTRANSFERASE"/>
    <property type="match status" value="1"/>
</dbReference>